<keyword evidence="5" id="KW-1185">Reference proteome</keyword>
<evidence type="ECO:0000256" key="3">
    <source>
        <dbReference type="RuleBase" id="RU000363"/>
    </source>
</evidence>
<dbReference type="SUPFAM" id="SSF51735">
    <property type="entry name" value="NAD(P)-binding Rossmann-fold domains"/>
    <property type="match status" value="1"/>
</dbReference>
<dbReference type="EMBL" id="JBHTJZ010000005">
    <property type="protein sequence ID" value="MFD0958415.1"/>
    <property type="molecule type" value="Genomic_DNA"/>
</dbReference>
<evidence type="ECO:0000313" key="5">
    <source>
        <dbReference type="Proteomes" id="UP001596989"/>
    </source>
</evidence>
<evidence type="ECO:0000256" key="1">
    <source>
        <dbReference type="ARBA" id="ARBA00006484"/>
    </source>
</evidence>
<reference evidence="5" key="1">
    <citation type="journal article" date="2019" name="Int. J. Syst. Evol. Microbiol.">
        <title>The Global Catalogue of Microorganisms (GCM) 10K type strain sequencing project: providing services to taxonomists for standard genome sequencing and annotation.</title>
        <authorList>
            <consortium name="The Broad Institute Genomics Platform"/>
            <consortium name="The Broad Institute Genome Sequencing Center for Infectious Disease"/>
            <person name="Wu L."/>
            <person name="Ma J."/>
        </authorList>
    </citation>
    <scope>NUCLEOTIDE SEQUENCE [LARGE SCALE GENOMIC DNA]</scope>
    <source>
        <strain evidence="5">CCUG 59129</strain>
    </source>
</reference>
<dbReference type="PANTHER" id="PTHR44196">
    <property type="entry name" value="DEHYDROGENASE/REDUCTASE SDR FAMILY MEMBER 7B"/>
    <property type="match status" value="1"/>
</dbReference>
<dbReference type="PRINTS" id="PR00081">
    <property type="entry name" value="GDHRDH"/>
</dbReference>
<keyword evidence="2" id="KW-0560">Oxidoreductase</keyword>
<proteinExistence type="inferred from homology"/>
<dbReference type="RefSeq" id="WP_377562181.1">
    <property type="nucleotide sequence ID" value="NZ_JBHTJZ010000005.1"/>
</dbReference>
<accession>A0ABW3HLR0</accession>
<dbReference type="Gene3D" id="3.40.50.720">
    <property type="entry name" value="NAD(P)-binding Rossmann-like Domain"/>
    <property type="match status" value="1"/>
</dbReference>
<evidence type="ECO:0000256" key="2">
    <source>
        <dbReference type="ARBA" id="ARBA00023002"/>
    </source>
</evidence>
<dbReference type="PRINTS" id="PR00080">
    <property type="entry name" value="SDRFAMILY"/>
</dbReference>
<evidence type="ECO:0000313" key="4">
    <source>
        <dbReference type="EMBL" id="MFD0958415.1"/>
    </source>
</evidence>
<dbReference type="Proteomes" id="UP001596989">
    <property type="component" value="Unassembled WGS sequence"/>
</dbReference>
<dbReference type="Pfam" id="PF00106">
    <property type="entry name" value="adh_short"/>
    <property type="match status" value="1"/>
</dbReference>
<dbReference type="InterPro" id="IPR036291">
    <property type="entry name" value="NAD(P)-bd_dom_sf"/>
</dbReference>
<dbReference type="PANTHER" id="PTHR44196:SF1">
    <property type="entry name" value="DEHYDROGENASE_REDUCTASE SDR FAMILY MEMBER 7B"/>
    <property type="match status" value="1"/>
</dbReference>
<dbReference type="InterPro" id="IPR002347">
    <property type="entry name" value="SDR_fam"/>
</dbReference>
<comment type="caution">
    <text evidence="4">The sequence shown here is derived from an EMBL/GenBank/DDBJ whole genome shotgun (WGS) entry which is preliminary data.</text>
</comment>
<name>A0ABW3HLR0_9BACL</name>
<sequence>MTITTFANSLTFTKSNFKQDALQGKTILITGASSGIGEALAYQLAHLDVHLILVARRGERLAEMKREMESLSATVSVCRADLRVQEEMDALLAHLSRQQGGVDVFVSNAGHSIHRRLMDSLDRYHDFTRTMAINYFAPVRLVLALIPQLRRNRGQVINVSTINASLIPFPYWAAYQASKSAFDTWFRSAAPEMNAAGIATTSIYFPLVRTPMIEPTAAYRSMPAMSPDRAARIIVNAMLTRRRIYRPWWLVLGAITSVLGRGLWERIAPWFMARRGE</sequence>
<comment type="similarity">
    <text evidence="1 3">Belongs to the short-chain dehydrogenases/reductases (SDR) family.</text>
</comment>
<organism evidence="4 5">
    <name type="scientific">Paenibacillus chungangensis</name>
    <dbReference type="NCBI Taxonomy" id="696535"/>
    <lineage>
        <taxon>Bacteria</taxon>
        <taxon>Bacillati</taxon>
        <taxon>Bacillota</taxon>
        <taxon>Bacilli</taxon>
        <taxon>Bacillales</taxon>
        <taxon>Paenibacillaceae</taxon>
        <taxon>Paenibacillus</taxon>
    </lineage>
</organism>
<gene>
    <name evidence="4" type="ORF">ACFQ2I_03355</name>
</gene>
<protein>
    <submittedName>
        <fullName evidence="4">SDR family NAD(P)-dependent oxidoreductase</fullName>
    </submittedName>
</protein>